<dbReference type="EMBL" id="CP038448">
    <property type="protein sequence ID" value="QJT37355.1"/>
    <property type="molecule type" value="Genomic_DNA"/>
</dbReference>
<dbReference type="RefSeq" id="WP_171268715.1">
    <property type="nucleotide sequence ID" value="NZ_CP038444.1"/>
</dbReference>
<evidence type="ECO:0000313" key="3">
    <source>
        <dbReference type="EMBL" id="QJT37355.1"/>
    </source>
</evidence>
<reference evidence="4 5" key="1">
    <citation type="submission" date="2019-03" db="EMBL/GenBank/DDBJ databases">
        <title>Novel transposon Tn6433 accelerates the dissemination of tet(E) in Aeromonas from aerobic biofilm under oxytetracycline stress.</title>
        <authorList>
            <person name="Shi Y."/>
            <person name="Tian Z."/>
            <person name="Zhang Y."/>
            <person name="Zhang H."/>
            <person name="Yang M."/>
        </authorList>
    </citation>
    <scope>NUCLEOTIDE SEQUENCE [LARGE SCALE GENOMIC DNA]</scope>
    <source>
        <strain evidence="3 5">R50-22</strain>
        <strain evidence="2 4">T5-8</strain>
    </source>
</reference>
<accession>A0AAE7AFR8</accession>
<dbReference type="AlphaFoldDB" id="A0AAE7AFR8"/>
<keyword evidence="5" id="KW-1185">Reference proteome</keyword>
<organism evidence="2 4">
    <name type="scientific">Aeromonas media</name>
    <dbReference type="NCBI Taxonomy" id="651"/>
    <lineage>
        <taxon>Bacteria</taxon>
        <taxon>Pseudomonadati</taxon>
        <taxon>Pseudomonadota</taxon>
        <taxon>Gammaproteobacteria</taxon>
        <taxon>Aeromonadales</taxon>
        <taxon>Aeromonadaceae</taxon>
        <taxon>Aeromonas</taxon>
    </lineage>
</organism>
<dbReference type="GeneID" id="69409476"/>
<feature type="region of interest" description="Disordered" evidence="1">
    <location>
        <begin position="44"/>
        <end position="63"/>
    </location>
</feature>
<name>A0AAE7AFR8_AERME</name>
<evidence type="ECO:0000256" key="1">
    <source>
        <dbReference type="SAM" id="MobiDB-lite"/>
    </source>
</evidence>
<evidence type="ECO:0000313" key="2">
    <source>
        <dbReference type="EMBL" id="QJT29856.1"/>
    </source>
</evidence>
<sequence length="63" mass="6599">MVDTDRVNGTKQPAHAIGWLIDNVQSVGGLHLIDTDQVNGTEQPGHAIGWLIDSGQSVGGQHG</sequence>
<proteinExistence type="predicted"/>
<dbReference type="Proteomes" id="UP000502006">
    <property type="component" value="Chromosome"/>
</dbReference>
<evidence type="ECO:0000313" key="4">
    <source>
        <dbReference type="Proteomes" id="UP000502006"/>
    </source>
</evidence>
<gene>
    <name evidence="2" type="ORF">E4186_06340</name>
    <name evidence="3" type="ORF">E4188_01240</name>
</gene>
<protein>
    <submittedName>
        <fullName evidence="2">Uncharacterized protein</fullName>
    </submittedName>
</protein>
<dbReference type="Proteomes" id="UP000502657">
    <property type="component" value="Chromosome"/>
</dbReference>
<evidence type="ECO:0000313" key="5">
    <source>
        <dbReference type="Proteomes" id="UP000502657"/>
    </source>
</evidence>
<dbReference type="EMBL" id="CP038444">
    <property type="protein sequence ID" value="QJT29856.1"/>
    <property type="molecule type" value="Genomic_DNA"/>
</dbReference>